<organism evidence="1 2">
    <name type="scientific">Aspergillus heteromorphus CBS 117.55</name>
    <dbReference type="NCBI Taxonomy" id="1448321"/>
    <lineage>
        <taxon>Eukaryota</taxon>
        <taxon>Fungi</taxon>
        <taxon>Dikarya</taxon>
        <taxon>Ascomycota</taxon>
        <taxon>Pezizomycotina</taxon>
        <taxon>Eurotiomycetes</taxon>
        <taxon>Eurotiomycetidae</taxon>
        <taxon>Eurotiales</taxon>
        <taxon>Aspergillaceae</taxon>
        <taxon>Aspergillus</taxon>
        <taxon>Aspergillus subgen. Circumdati</taxon>
    </lineage>
</organism>
<name>A0A317VKN5_9EURO</name>
<evidence type="ECO:0000313" key="2">
    <source>
        <dbReference type="Proteomes" id="UP000247233"/>
    </source>
</evidence>
<gene>
    <name evidence="1" type="ORF">BO70DRAFT_364643</name>
</gene>
<dbReference type="EMBL" id="MSFL01000024">
    <property type="protein sequence ID" value="PWY73727.1"/>
    <property type="molecule type" value="Genomic_DNA"/>
</dbReference>
<proteinExistence type="predicted"/>
<sequence>MTTALCTGCISDSMAPKWLSHVGERATTTGGGKQPLDRICRSPDRSFMQELPLLVPRAPEISLGISPDWRHS</sequence>
<dbReference type="AlphaFoldDB" id="A0A317VKN5"/>
<dbReference type="OrthoDB" id="10439245at2759"/>
<keyword evidence="2" id="KW-1185">Reference proteome</keyword>
<reference evidence="1 2" key="1">
    <citation type="submission" date="2016-12" db="EMBL/GenBank/DDBJ databases">
        <title>The genomes of Aspergillus section Nigri reveals drivers in fungal speciation.</title>
        <authorList>
            <consortium name="DOE Joint Genome Institute"/>
            <person name="Vesth T.C."/>
            <person name="Nybo J."/>
            <person name="Theobald S."/>
            <person name="Brandl J."/>
            <person name="Frisvad J.C."/>
            <person name="Nielsen K.F."/>
            <person name="Lyhne E.K."/>
            <person name="Kogle M.E."/>
            <person name="Kuo A."/>
            <person name="Riley R."/>
            <person name="Clum A."/>
            <person name="Nolan M."/>
            <person name="Lipzen A."/>
            <person name="Salamov A."/>
            <person name="Henrissat B."/>
            <person name="Wiebenga A."/>
            <person name="De Vries R.P."/>
            <person name="Grigoriev I.V."/>
            <person name="Mortensen U.H."/>
            <person name="Andersen M.R."/>
            <person name="Baker S.E."/>
        </authorList>
    </citation>
    <scope>NUCLEOTIDE SEQUENCE [LARGE SCALE GENOMIC DNA]</scope>
    <source>
        <strain evidence="1 2">CBS 117.55</strain>
    </source>
</reference>
<dbReference type="GeneID" id="37066094"/>
<dbReference type="RefSeq" id="XP_025396898.1">
    <property type="nucleotide sequence ID" value="XM_025543857.1"/>
</dbReference>
<evidence type="ECO:0000313" key="1">
    <source>
        <dbReference type="EMBL" id="PWY73727.1"/>
    </source>
</evidence>
<comment type="caution">
    <text evidence="1">The sequence shown here is derived from an EMBL/GenBank/DDBJ whole genome shotgun (WGS) entry which is preliminary data.</text>
</comment>
<protein>
    <submittedName>
        <fullName evidence="1">Uncharacterized protein</fullName>
    </submittedName>
</protein>
<accession>A0A317VKN5</accession>
<dbReference type="Proteomes" id="UP000247233">
    <property type="component" value="Unassembled WGS sequence"/>
</dbReference>
<dbReference type="VEuPathDB" id="FungiDB:BO70DRAFT_364643"/>